<dbReference type="Proteomes" id="UP001172082">
    <property type="component" value="Unassembled WGS sequence"/>
</dbReference>
<dbReference type="CDD" id="cd01734">
    <property type="entry name" value="YlxS_C"/>
    <property type="match status" value="1"/>
</dbReference>
<dbReference type="EMBL" id="JAUJEA010000003">
    <property type="protein sequence ID" value="MDN5201566.1"/>
    <property type="molecule type" value="Genomic_DNA"/>
</dbReference>
<protein>
    <recommendedName>
        <fullName evidence="3">Ribosome maturation factor RimP</fullName>
    </recommendedName>
</protein>
<comment type="caution">
    <text evidence="6">The sequence shown here is derived from an EMBL/GenBank/DDBJ whole genome shotgun (WGS) entry which is preliminary data.</text>
</comment>
<evidence type="ECO:0000313" key="7">
    <source>
        <dbReference type="Proteomes" id="UP001172082"/>
    </source>
</evidence>
<keyword evidence="7" id="KW-1185">Reference proteome</keyword>
<dbReference type="RefSeq" id="WP_346751594.1">
    <property type="nucleotide sequence ID" value="NZ_JAUJEA010000003.1"/>
</dbReference>
<sequence>MDIKRELEKIVETNLKSDDLFLVDIIVSNSNSSKKVLILIDGDTGVNIDACAKLSRQIGEVLEEQALFDSPYTLEVSSPGVDHPLQMKRQYKKNVGRKVKVTLLDEAIKTGKLMAVNNETILINEEIKSSKRKMNYQETEISFETIKKTNVLVSFK</sequence>
<evidence type="ECO:0000256" key="3">
    <source>
        <dbReference type="HAMAP-Rule" id="MF_01077"/>
    </source>
</evidence>
<reference evidence="6" key="1">
    <citation type="submission" date="2023-06" db="EMBL/GenBank/DDBJ databases">
        <title>Genomic of Parafulvivirga corallium.</title>
        <authorList>
            <person name="Wang G."/>
        </authorList>
    </citation>
    <scope>NUCLEOTIDE SEQUENCE</scope>
    <source>
        <strain evidence="6">BMA10</strain>
    </source>
</reference>
<comment type="function">
    <text evidence="3">Required for maturation of 30S ribosomal subunits.</text>
</comment>
<dbReference type="InterPro" id="IPR036847">
    <property type="entry name" value="RimP_C_sf"/>
</dbReference>
<evidence type="ECO:0000259" key="5">
    <source>
        <dbReference type="Pfam" id="PF17384"/>
    </source>
</evidence>
<comment type="similarity">
    <text evidence="3">Belongs to the RimP family.</text>
</comment>
<dbReference type="Gene3D" id="3.30.300.70">
    <property type="entry name" value="RimP-like superfamily, N-terminal"/>
    <property type="match status" value="1"/>
</dbReference>
<dbReference type="InterPro" id="IPR035956">
    <property type="entry name" value="RimP_N_sf"/>
</dbReference>
<evidence type="ECO:0000256" key="2">
    <source>
        <dbReference type="ARBA" id="ARBA00022517"/>
    </source>
</evidence>
<dbReference type="SUPFAM" id="SSF74942">
    <property type="entry name" value="YhbC-like, C-terminal domain"/>
    <property type="match status" value="1"/>
</dbReference>
<keyword evidence="1 3" id="KW-0963">Cytoplasm</keyword>
<dbReference type="InterPro" id="IPR028989">
    <property type="entry name" value="RimP_N"/>
</dbReference>
<dbReference type="PANTHER" id="PTHR33867">
    <property type="entry name" value="RIBOSOME MATURATION FACTOR RIMP"/>
    <property type="match status" value="1"/>
</dbReference>
<evidence type="ECO:0000259" key="4">
    <source>
        <dbReference type="Pfam" id="PF02576"/>
    </source>
</evidence>
<dbReference type="InterPro" id="IPR028998">
    <property type="entry name" value="RimP_C"/>
</dbReference>
<proteinExistence type="inferred from homology"/>
<feature type="domain" description="Ribosome maturation factor RimP N-terminal" evidence="4">
    <location>
        <begin position="11"/>
        <end position="82"/>
    </location>
</feature>
<dbReference type="Pfam" id="PF02576">
    <property type="entry name" value="RimP_N"/>
    <property type="match status" value="1"/>
</dbReference>
<gene>
    <name evidence="3 6" type="primary">rimP</name>
    <name evidence="6" type="ORF">QQ008_09345</name>
</gene>
<feature type="domain" description="Ribosome maturation factor RimP C-terminal" evidence="5">
    <location>
        <begin position="85"/>
        <end position="155"/>
    </location>
</feature>
<dbReference type="Pfam" id="PF17384">
    <property type="entry name" value="DUF150_C"/>
    <property type="match status" value="1"/>
</dbReference>
<keyword evidence="2 3" id="KW-0690">Ribosome biogenesis</keyword>
<comment type="subcellular location">
    <subcellularLocation>
        <location evidence="3">Cytoplasm</location>
    </subcellularLocation>
</comment>
<dbReference type="SUPFAM" id="SSF75420">
    <property type="entry name" value="YhbC-like, N-terminal domain"/>
    <property type="match status" value="1"/>
</dbReference>
<dbReference type="PANTHER" id="PTHR33867:SF1">
    <property type="entry name" value="RIBOSOME MATURATION FACTOR RIMP"/>
    <property type="match status" value="1"/>
</dbReference>
<dbReference type="HAMAP" id="MF_01077">
    <property type="entry name" value="RimP"/>
    <property type="match status" value="1"/>
</dbReference>
<name>A0ABT8KLG8_9BACT</name>
<accession>A0ABT8KLG8</accession>
<organism evidence="6 7">
    <name type="scientific">Splendidivirga corallicola</name>
    <dbReference type="NCBI Taxonomy" id="3051826"/>
    <lineage>
        <taxon>Bacteria</taxon>
        <taxon>Pseudomonadati</taxon>
        <taxon>Bacteroidota</taxon>
        <taxon>Cytophagia</taxon>
        <taxon>Cytophagales</taxon>
        <taxon>Splendidivirgaceae</taxon>
        <taxon>Splendidivirga</taxon>
    </lineage>
</organism>
<evidence type="ECO:0000313" key="6">
    <source>
        <dbReference type="EMBL" id="MDN5201566.1"/>
    </source>
</evidence>
<dbReference type="InterPro" id="IPR003728">
    <property type="entry name" value="Ribosome_maturation_RimP"/>
</dbReference>
<evidence type="ECO:0000256" key="1">
    <source>
        <dbReference type="ARBA" id="ARBA00022490"/>
    </source>
</evidence>